<gene>
    <name evidence="3" type="primary">MLH3</name>
    <name evidence="3" type="ORF">DIS24_g5069</name>
</gene>
<dbReference type="GO" id="GO:0140664">
    <property type="term" value="F:ATP-dependent DNA damage sensor activity"/>
    <property type="evidence" value="ECO:0007669"/>
    <property type="project" value="InterPro"/>
</dbReference>
<feature type="region of interest" description="Disordered" evidence="1">
    <location>
        <begin position="298"/>
        <end position="332"/>
    </location>
</feature>
<evidence type="ECO:0000313" key="3">
    <source>
        <dbReference type="EMBL" id="KAK0654676.1"/>
    </source>
</evidence>
<dbReference type="InterPro" id="IPR014790">
    <property type="entry name" value="MutL_C"/>
</dbReference>
<dbReference type="InterPro" id="IPR037198">
    <property type="entry name" value="MutL_C_sf"/>
</dbReference>
<dbReference type="InterPro" id="IPR042120">
    <property type="entry name" value="MutL_C_dimsub"/>
</dbReference>
<dbReference type="SMART" id="SM00853">
    <property type="entry name" value="MutL_C"/>
    <property type="match status" value="1"/>
</dbReference>
<dbReference type="Gene3D" id="3.30.1540.20">
    <property type="entry name" value="MutL, C-terminal domain, dimerisation subdomain"/>
    <property type="match status" value="1"/>
</dbReference>
<organism evidence="3 4">
    <name type="scientific">Lasiodiplodia hormozganensis</name>
    <dbReference type="NCBI Taxonomy" id="869390"/>
    <lineage>
        <taxon>Eukaryota</taxon>
        <taxon>Fungi</taxon>
        <taxon>Dikarya</taxon>
        <taxon>Ascomycota</taxon>
        <taxon>Pezizomycotina</taxon>
        <taxon>Dothideomycetes</taxon>
        <taxon>Dothideomycetes incertae sedis</taxon>
        <taxon>Botryosphaeriales</taxon>
        <taxon>Botryosphaeriaceae</taxon>
        <taxon>Lasiodiplodia</taxon>
    </lineage>
</organism>
<comment type="caution">
    <text evidence="3">The sequence shown here is derived from an EMBL/GenBank/DDBJ whole genome shotgun (WGS) entry which is preliminary data.</text>
</comment>
<reference evidence="3" key="1">
    <citation type="submission" date="2023-06" db="EMBL/GenBank/DDBJ databases">
        <title>Multi-omics analyses reveal the molecular pathogenesis toolkit of Lasiodiplodia hormozganensis, a cross-kingdom pathogen.</title>
        <authorList>
            <person name="Felix C."/>
            <person name="Meneses R."/>
            <person name="Goncalves M.F.M."/>
            <person name="Tilleman L."/>
            <person name="Duarte A.S."/>
            <person name="Jorrin-Novo J.V."/>
            <person name="Van De Peer Y."/>
            <person name="Deforce D."/>
            <person name="Van Nieuwerburgh F."/>
            <person name="Esteves A.C."/>
            <person name="Alves A."/>
        </authorList>
    </citation>
    <scope>NUCLEOTIDE SEQUENCE</scope>
    <source>
        <strain evidence="3">CBS 339.90</strain>
    </source>
</reference>
<name>A0AA39YLA4_9PEZI</name>
<accession>A0AA39YLA4</accession>
<dbReference type="PANTHER" id="PTHR10073">
    <property type="entry name" value="DNA MISMATCH REPAIR PROTEIN MLH, PMS, MUTL"/>
    <property type="match status" value="1"/>
</dbReference>
<keyword evidence="4" id="KW-1185">Reference proteome</keyword>
<proteinExistence type="predicted"/>
<dbReference type="Proteomes" id="UP001175001">
    <property type="component" value="Unassembled WGS sequence"/>
</dbReference>
<dbReference type="InterPro" id="IPR038973">
    <property type="entry name" value="MutL/Mlh/Pms-like"/>
</dbReference>
<dbReference type="GO" id="GO:0032300">
    <property type="term" value="C:mismatch repair complex"/>
    <property type="evidence" value="ECO:0007669"/>
    <property type="project" value="InterPro"/>
</dbReference>
<feature type="region of interest" description="Disordered" evidence="1">
    <location>
        <begin position="141"/>
        <end position="188"/>
    </location>
</feature>
<dbReference type="GO" id="GO:0006298">
    <property type="term" value="P:mismatch repair"/>
    <property type="evidence" value="ECO:0007669"/>
    <property type="project" value="InterPro"/>
</dbReference>
<dbReference type="AlphaFoldDB" id="A0AA39YLA4"/>
<dbReference type="EMBL" id="JAUJDW010000020">
    <property type="protein sequence ID" value="KAK0654676.1"/>
    <property type="molecule type" value="Genomic_DNA"/>
</dbReference>
<evidence type="ECO:0000256" key="1">
    <source>
        <dbReference type="SAM" id="MobiDB-lite"/>
    </source>
</evidence>
<protein>
    <submittedName>
        <fullName evidence="3">DNA mismatch repair protein MLH3</fullName>
    </submittedName>
</protein>
<dbReference type="GO" id="GO:0005524">
    <property type="term" value="F:ATP binding"/>
    <property type="evidence" value="ECO:0007669"/>
    <property type="project" value="InterPro"/>
</dbReference>
<evidence type="ECO:0000313" key="4">
    <source>
        <dbReference type="Proteomes" id="UP001175001"/>
    </source>
</evidence>
<dbReference type="PANTHER" id="PTHR10073:SF47">
    <property type="entry name" value="DNA MISMATCH REPAIR PROTEIN MLH3"/>
    <property type="match status" value="1"/>
</dbReference>
<sequence>MAKTMHGRETIQPKQLLVIIDQHAADERCRVEELYAELCLPNPSGEAKECCSNLGHTSHIKTNIMANALYFEVSAQEARLLETHGRYFADWGVLYDLNKSGSRHILVVKTLPPGVSERCQADPKLLLSFLRSEAWKLAEERTRAPAAAGPRAATTRGSTNKPAGAEHRSMDTTPTAEEPHSSSSSSWLTQIGSCPQGILELLNSRACRSAIMFNDELTRAGCQELVARLAGCAFPFQCAHGRPSMVPLVELGSSCGVAASTAAATAAAARHLPRGKDQTAMDPGGDVAGGLGAFAAGGSAGAAGGQPPDEEKSGFVEAFRRWRPRQKGPEAK</sequence>
<evidence type="ECO:0000259" key="2">
    <source>
        <dbReference type="SMART" id="SM00853"/>
    </source>
</evidence>
<feature type="compositionally biased region" description="Basic and acidic residues" evidence="1">
    <location>
        <begin position="309"/>
        <end position="320"/>
    </location>
</feature>
<dbReference type="SUPFAM" id="SSF118116">
    <property type="entry name" value="DNA mismatch repair protein MutL"/>
    <property type="match status" value="2"/>
</dbReference>
<feature type="compositionally biased region" description="Low complexity" evidence="1">
    <location>
        <begin position="144"/>
        <end position="157"/>
    </location>
</feature>
<feature type="domain" description="MutL C-terminal dimerisation" evidence="2">
    <location>
        <begin position="1"/>
        <end position="217"/>
    </location>
</feature>
<dbReference type="GO" id="GO:0016887">
    <property type="term" value="F:ATP hydrolysis activity"/>
    <property type="evidence" value="ECO:0007669"/>
    <property type="project" value="InterPro"/>
</dbReference>